<feature type="compositionally biased region" description="Basic and acidic residues" evidence="1">
    <location>
        <begin position="257"/>
        <end position="272"/>
    </location>
</feature>
<proteinExistence type="predicted"/>
<dbReference type="PANTHER" id="PTHR12242:SF1">
    <property type="entry name" value="MYND-TYPE DOMAIN-CONTAINING PROTEIN"/>
    <property type="match status" value="1"/>
</dbReference>
<feature type="transmembrane region" description="Helical" evidence="2">
    <location>
        <begin position="39"/>
        <end position="62"/>
    </location>
</feature>
<gene>
    <name evidence="3" type="ORF">Naga_100367g4</name>
</gene>
<keyword evidence="4" id="KW-1185">Reference proteome</keyword>
<protein>
    <submittedName>
        <fullName evidence="3">Uncharacterized protein</fullName>
    </submittedName>
</protein>
<keyword evidence="2" id="KW-0812">Transmembrane</keyword>
<evidence type="ECO:0000256" key="2">
    <source>
        <dbReference type="SAM" id="Phobius"/>
    </source>
</evidence>
<name>W7U675_9STRA</name>
<keyword evidence="2" id="KW-0472">Membrane</keyword>
<dbReference type="EMBL" id="AZIL01000344">
    <property type="protein sequence ID" value="EWM28341.1"/>
    <property type="molecule type" value="Genomic_DNA"/>
</dbReference>
<feature type="transmembrane region" description="Helical" evidence="2">
    <location>
        <begin position="112"/>
        <end position="131"/>
    </location>
</feature>
<evidence type="ECO:0000313" key="3">
    <source>
        <dbReference type="EMBL" id="EWM28341.1"/>
    </source>
</evidence>
<feature type="region of interest" description="Disordered" evidence="1">
    <location>
        <begin position="330"/>
        <end position="350"/>
    </location>
</feature>
<dbReference type="AlphaFoldDB" id="W7U675"/>
<feature type="transmembrane region" description="Helical" evidence="2">
    <location>
        <begin position="203"/>
        <end position="225"/>
    </location>
</feature>
<reference evidence="3 4" key="1">
    <citation type="journal article" date="2014" name="Mol. Plant">
        <title>Chromosome Scale Genome Assembly and Transcriptome Profiling of Nannochloropsis gaditana in Nitrogen Depletion.</title>
        <authorList>
            <person name="Corteggiani Carpinelli E."/>
            <person name="Telatin A."/>
            <person name="Vitulo N."/>
            <person name="Forcato C."/>
            <person name="D'Angelo M."/>
            <person name="Schiavon R."/>
            <person name="Vezzi A."/>
            <person name="Giacometti G.M."/>
            <person name="Morosinotto T."/>
            <person name="Valle G."/>
        </authorList>
    </citation>
    <scope>NUCLEOTIDE SEQUENCE [LARGE SCALE GENOMIC DNA]</scope>
    <source>
        <strain evidence="3 4">B-31</strain>
    </source>
</reference>
<dbReference type="GO" id="GO:0016020">
    <property type="term" value="C:membrane"/>
    <property type="evidence" value="ECO:0007669"/>
    <property type="project" value="TreeGrafter"/>
</dbReference>
<evidence type="ECO:0000256" key="1">
    <source>
        <dbReference type="SAM" id="MobiDB-lite"/>
    </source>
</evidence>
<feature type="transmembrane region" description="Helical" evidence="2">
    <location>
        <begin position="137"/>
        <end position="156"/>
    </location>
</feature>
<keyword evidence="2" id="KW-1133">Transmembrane helix</keyword>
<comment type="caution">
    <text evidence="3">The sequence shown here is derived from an EMBL/GenBank/DDBJ whole genome shotgun (WGS) entry which is preliminary data.</text>
</comment>
<dbReference type="Proteomes" id="UP000019335">
    <property type="component" value="Chromosome 5"/>
</dbReference>
<organism evidence="3 4">
    <name type="scientific">Nannochloropsis gaditana</name>
    <dbReference type="NCBI Taxonomy" id="72520"/>
    <lineage>
        <taxon>Eukaryota</taxon>
        <taxon>Sar</taxon>
        <taxon>Stramenopiles</taxon>
        <taxon>Ochrophyta</taxon>
        <taxon>Eustigmatophyceae</taxon>
        <taxon>Eustigmatales</taxon>
        <taxon>Monodopsidaceae</taxon>
        <taxon>Nannochloropsis</taxon>
    </lineage>
</organism>
<dbReference type="OrthoDB" id="419711at2759"/>
<dbReference type="PANTHER" id="PTHR12242">
    <property type="entry name" value="OS02G0130600 PROTEIN-RELATED"/>
    <property type="match status" value="1"/>
</dbReference>
<feature type="region of interest" description="Disordered" evidence="1">
    <location>
        <begin position="256"/>
        <end position="303"/>
    </location>
</feature>
<feature type="transmembrane region" description="Helical" evidence="2">
    <location>
        <begin position="82"/>
        <end position="100"/>
    </location>
</feature>
<evidence type="ECO:0000313" key="4">
    <source>
        <dbReference type="Proteomes" id="UP000019335"/>
    </source>
</evidence>
<feature type="compositionally biased region" description="Gly residues" evidence="1">
    <location>
        <begin position="289"/>
        <end position="300"/>
    </location>
</feature>
<accession>W7U675</accession>
<sequence length="350" mass="38982">MSCSLPQRLWKLEPWGYPARSHFAVTHLKFPVASGKYGLSLYHIALTYRLVFLLYWSFWVLYSALGGDGPPTSWWCVYVTNWTAAVMGGYAWGAFLAILIPRAFFLDRATWFLHDIATPLSIMVCLMYWLAFPVPPISGIIVHLHGVNALLMVMDLALARYPYHLKHFLPACGFMACYVVFNGVYWRAAGNVVYTPLDYTHPFLAATALVGTFFIIFPIVHLLCWRWELACFAWSERRRRNLLGGGNRKRPLLSSYARRDRESSRGEGRAEDGVEQGLESQDGGDACNGRGGTNGGGTGGKEGEAIGLTDAVLAMRDVLLLGERGVGERRWEGQGEGVDREEEGKVAGSM</sequence>
<feature type="transmembrane region" description="Helical" evidence="2">
    <location>
        <begin position="168"/>
        <end position="188"/>
    </location>
</feature>